<evidence type="ECO:0008006" key="6">
    <source>
        <dbReference type="Google" id="ProtNLM"/>
    </source>
</evidence>
<dbReference type="AlphaFoldDB" id="G3U2P1"/>
<dbReference type="Ensembl" id="ENSLAFT00000026084.1">
    <property type="protein sequence ID" value="ENSLAFP00000022099.1"/>
    <property type="gene ID" value="ENSLAFG00000027091.1"/>
</dbReference>
<evidence type="ECO:0000313" key="5">
    <source>
        <dbReference type="Proteomes" id="UP000007646"/>
    </source>
</evidence>
<proteinExistence type="predicted"/>
<dbReference type="InterPro" id="IPR042201">
    <property type="entry name" value="FH2_Formin_sf"/>
</dbReference>
<dbReference type="PROSITE" id="PS51082">
    <property type="entry name" value="WH2"/>
    <property type="match status" value="1"/>
</dbReference>
<feature type="compositionally biased region" description="Basic residues" evidence="1">
    <location>
        <begin position="977"/>
        <end position="986"/>
    </location>
</feature>
<dbReference type="PANTHER" id="PTHR46345:SF5">
    <property type="entry name" value="INVERTED FORMIN-2"/>
    <property type="match status" value="1"/>
</dbReference>
<dbReference type="InParanoid" id="G3U2P1"/>
<feature type="compositionally biased region" description="Polar residues" evidence="1">
    <location>
        <begin position="892"/>
        <end position="911"/>
    </location>
</feature>
<feature type="region of interest" description="Disordered" evidence="1">
    <location>
        <begin position="453"/>
        <end position="478"/>
    </location>
</feature>
<organism evidence="4 5">
    <name type="scientific">Loxodonta africana</name>
    <name type="common">African elephant</name>
    <dbReference type="NCBI Taxonomy" id="9785"/>
    <lineage>
        <taxon>Eukaryota</taxon>
        <taxon>Metazoa</taxon>
        <taxon>Chordata</taxon>
        <taxon>Craniata</taxon>
        <taxon>Vertebrata</taxon>
        <taxon>Euteleostomi</taxon>
        <taxon>Mammalia</taxon>
        <taxon>Eutheria</taxon>
        <taxon>Afrotheria</taxon>
        <taxon>Proboscidea</taxon>
        <taxon>Elephantidae</taxon>
        <taxon>Loxodonta</taxon>
    </lineage>
</organism>
<dbReference type="FunCoup" id="G3U2P1">
    <property type="interactions" value="14"/>
</dbReference>
<evidence type="ECO:0000256" key="1">
    <source>
        <dbReference type="SAM" id="MobiDB-lite"/>
    </source>
</evidence>
<dbReference type="HOGENOM" id="CLU_005383_1_0_1"/>
<dbReference type="eggNOG" id="KOG1922">
    <property type="taxonomic scope" value="Eukaryota"/>
</dbReference>
<dbReference type="Gene3D" id="1.20.58.2220">
    <property type="entry name" value="Formin, FH2 domain"/>
    <property type="match status" value="1"/>
</dbReference>
<dbReference type="InterPro" id="IPR016024">
    <property type="entry name" value="ARM-type_fold"/>
</dbReference>
<dbReference type="CDD" id="cd22061">
    <property type="entry name" value="WH2_INF2"/>
    <property type="match status" value="1"/>
</dbReference>
<dbReference type="SMART" id="SM01139">
    <property type="entry name" value="Drf_FH3"/>
    <property type="match status" value="1"/>
</dbReference>
<feature type="compositionally biased region" description="Low complexity" evidence="1">
    <location>
        <begin position="379"/>
        <end position="398"/>
    </location>
</feature>
<feature type="domain" description="GBD/FH3" evidence="3">
    <location>
        <begin position="1"/>
        <end position="221"/>
    </location>
</feature>
<name>G3U2P1_LOXAF</name>
<dbReference type="PANTHER" id="PTHR46345">
    <property type="entry name" value="INVERTED FORMIN-2"/>
    <property type="match status" value="1"/>
</dbReference>
<evidence type="ECO:0000259" key="2">
    <source>
        <dbReference type="PROSITE" id="PS51082"/>
    </source>
</evidence>
<feature type="domain" description="WH2" evidence="2">
    <location>
        <begin position="754"/>
        <end position="769"/>
    </location>
</feature>
<dbReference type="GO" id="GO:0003779">
    <property type="term" value="F:actin binding"/>
    <property type="evidence" value="ECO:0007669"/>
    <property type="project" value="InterPro"/>
</dbReference>
<dbReference type="InterPro" id="IPR011989">
    <property type="entry name" value="ARM-like"/>
</dbReference>
<dbReference type="Proteomes" id="UP000007646">
    <property type="component" value="Unassembled WGS sequence"/>
</dbReference>
<evidence type="ECO:0000259" key="3">
    <source>
        <dbReference type="PROSITE" id="PS51232"/>
    </source>
</evidence>
<dbReference type="STRING" id="9785.ENSLAFP00000022099"/>
<dbReference type="InterPro" id="IPR014768">
    <property type="entry name" value="GBD/FH3_dom"/>
</dbReference>
<dbReference type="InterPro" id="IPR010472">
    <property type="entry name" value="FH3_dom"/>
</dbReference>
<dbReference type="Gene3D" id="1.25.10.10">
    <property type="entry name" value="Leucine-rich Repeat Variant"/>
    <property type="match status" value="1"/>
</dbReference>
<accession>G3U2P1</accession>
<feature type="region of interest" description="Disordered" evidence="1">
    <location>
        <begin position="371"/>
        <end position="416"/>
    </location>
</feature>
<reference evidence="4" key="2">
    <citation type="submission" date="2025-08" db="UniProtKB">
        <authorList>
            <consortium name="Ensembl"/>
        </authorList>
    </citation>
    <scope>IDENTIFICATION</scope>
    <source>
        <strain evidence="4">Isolate ISIS603380</strain>
    </source>
</reference>
<dbReference type="SUPFAM" id="SSF101447">
    <property type="entry name" value="Formin homology 2 domain (FH2 domain)"/>
    <property type="match status" value="1"/>
</dbReference>
<dbReference type="GeneTree" id="ENSGT00940000155691"/>
<reference evidence="4" key="3">
    <citation type="submission" date="2025-09" db="UniProtKB">
        <authorList>
            <consortium name="Ensembl"/>
        </authorList>
    </citation>
    <scope>IDENTIFICATION</scope>
    <source>
        <strain evidence="4">Isolate ISIS603380</strain>
    </source>
</reference>
<dbReference type="Pfam" id="PF06367">
    <property type="entry name" value="Drf_FH3"/>
    <property type="match status" value="1"/>
</dbReference>
<dbReference type="InterPro" id="IPR003124">
    <property type="entry name" value="WH2_dom"/>
</dbReference>
<dbReference type="Pfam" id="PF02205">
    <property type="entry name" value="WH2"/>
    <property type="match status" value="1"/>
</dbReference>
<sequence length="1008" mass="108567">SRQGIEYILSNQGYVRQLSQALDTSNVMVKKQVFELLAALCIYSPEGHTLTLDALDHYKAVHSQQYRFSVIMSELANSDNVPYVVTLLSVINALILGPEDLRTRSQLRNEFVGNCLAHPALLLRDTEDADLLIQLEAFEESKAEDEEELLRAGGGVDMSSHQEVFASLFHKVGLGGCRLKSRAQQQPLLCPADLHHNQGSSASFMAQSLEQQGMGGWTECSPELSGGWAVPRTGEQCSSGRRQPHWSEGQSALGISRLSEKPEAKFKSSSSPCFTDRMIQTLCIQKPWFYLSEPPLCHQGSLEAQECVGGAGRGSAFRAGGGRGQAPWAGLGGPRRRTPPWSAPLKDPPVLRVLPDKPSCACAYLPSWAPSTPAPPRLSPRNLPPLLLSSFRSTPSRSAGSPRTLGPADPALSSRRVGAVTKKSHDGTARPQVGVARAPQGWCSLTGNVVLGGGAEPPGPPAAAPGPRAGLPGGGVGAGPAPTALLPHPPRLGLRAAAQPRPMEPLPSDMHTFPVGLTEGRPSTWGGRLTTLLTNISPHRNPVRRRHAWWVGRGYRASGGPSRAFGVTILSLIDSTLSEALKAHSHHRSLMYFLQACGHVLRGSPGLPWVINLEVIRSEASANLKKLLETERKVLASIPEVQEQYAERLQTSIEACRLLDEVFAAIEQKKLELASYLCEDTQQLSLEDTFCTMKTFRDLFLRALKENKDRKEQAAKAERRKKQLAEEEAQRPRGEDGKPVRRGAGQQEEVCVIDALLADIRKGFQLRKTARSRADMEGGSKAVADSARDRKPAATSSPREGPTHPASELDLASAVASEPRAWDLMDATLPHPQPSAETGSPGPLERRSSWYMDASDSLATEDPQNPQPSAGPWPVALGDAQAPKPLKFSSDKLLSTADSGQGTREPTTLQGACQADANAFTPSTSLLPAGSIGGGDEEDVAPESALDTSLDRSFSEEAVTDSSGSGSLPKARSAKGTGRRRKKRPSRNQEEIAPDSDDDKTERFCVLQ</sequence>
<evidence type="ECO:0000313" key="4">
    <source>
        <dbReference type="Ensembl" id="ENSLAFP00000022099.1"/>
    </source>
</evidence>
<keyword evidence="5" id="KW-1185">Reference proteome</keyword>
<reference evidence="4 5" key="1">
    <citation type="submission" date="2009-06" db="EMBL/GenBank/DDBJ databases">
        <title>The Genome Sequence of Loxodonta africana (African elephant).</title>
        <authorList>
            <person name="Di Palma F."/>
            <person name="Heiman D."/>
            <person name="Young S."/>
            <person name="Johnson J."/>
            <person name="Lander E.S."/>
            <person name="Lindblad-Toh K."/>
        </authorList>
    </citation>
    <scope>NUCLEOTIDE SEQUENCE [LARGE SCALE GENOMIC DNA]</scope>
    <source>
        <strain evidence="4 5">Isolate ISIS603380</strain>
    </source>
</reference>
<feature type="region of interest" description="Disordered" evidence="1">
    <location>
        <begin position="318"/>
        <end position="349"/>
    </location>
</feature>
<protein>
    <recommendedName>
        <fullName evidence="6">Inverted formin, FH2 and WH2 domain containing</fullName>
    </recommendedName>
</protein>
<dbReference type="SUPFAM" id="SSF48371">
    <property type="entry name" value="ARM repeat"/>
    <property type="match status" value="1"/>
</dbReference>
<feature type="compositionally biased region" description="Basic and acidic residues" evidence="1">
    <location>
        <begin position="710"/>
        <end position="739"/>
    </location>
</feature>
<feature type="region of interest" description="Disordered" evidence="1">
    <location>
        <begin position="710"/>
        <end position="745"/>
    </location>
</feature>
<feature type="region of interest" description="Disordered" evidence="1">
    <location>
        <begin position="768"/>
        <end position="810"/>
    </location>
</feature>
<dbReference type="PROSITE" id="PS51232">
    <property type="entry name" value="GBD_FH3"/>
    <property type="match status" value="1"/>
</dbReference>
<feature type="region of interest" description="Disordered" evidence="1">
    <location>
        <begin position="826"/>
        <end position="1008"/>
    </location>
</feature>